<dbReference type="Proteomes" id="UP000823900">
    <property type="component" value="Unassembled WGS sequence"/>
</dbReference>
<dbReference type="AlphaFoldDB" id="A0A9D2KN66"/>
<feature type="transmembrane region" description="Helical" evidence="6">
    <location>
        <begin position="12"/>
        <end position="29"/>
    </location>
</feature>
<organism evidence="8 9">
    <name type="scientific">Candidatus Lachnoclostridium stercoravium</name>
    <dbReference type="NCBI Taxonomy" id="2838633"/>
    <lineage>
        <taxon>Bacteria</taxon>
        <taxon>Bacillati</taxon>
        <taxon>Bacillota</taxon>
        <taxon>Clostridia</taxon>
        <taxon>Lachnospirales</taxon>
        <taxon>Lachnospiraceae</taxon>
    </lineage>
</organism>
<evidence type="ECO:0000313" key="9">
    <source>
        <dbReference type="Proteomes" id="UP000823900"/>
    </source>
</evidence>
<protein>
    <submittedName>
        <fullName evidence="8">YitT family protein</fullName>
    </submittedName>
</protein>
<name>A0A9D2KN66_9FIRM</name>
<dbReference type="PIRSF" id="PIRSF006483">
    <property type="entry name" value="Membrane_protein_YitT"/>
    <property type="match status" value="1"/>
</dbReference>
<dbReference type="InterPro" id="IPR051461">
    <property type="entry name" value="UPF0750_membrane"/>
</dbReference>
<accession>A0A9D2KN66</accession>
<feature type="transmembrane region" description="Helical" evidence="6">
    <location>
        <begin position="176"/>
        <end position="198"/>
    </location>
</feature>
<keyword evidence="5 6" id="KW-0472">Membrane</keyword>
<dbReference type="GO" id="GO:0005886">
    <property type="term" value="C:plasma membrane"/>
    <property type="evidence" value="ECO:0007669"/>
    <property type="project" value="UniProtKB-SubCell"/>
</dbReference>
<evidence type="ECO:0000256" key="5">
    <source>
        <dbReference type="ARBA" id="ARBA00023136"/>
    </source>
</evidence>
<evidence type="ECO:0000256" key="3">
    <source>
        <dbReference type="ARBA" id="ARBA00022692"/>
    </source>
</evidence>
<dbReference type="Pfam" id="PF10035">
    <property type="entry name" value="DUF2179"/>
    <property type="match status" value="1"/>
</dbReference>
<sequence length="289" mass="32118">MKKSEIIREWAVITFATLIVSASVFFFLIPSQVSVGSISGLAMILANIVPLHISVITFILNGLLLIVGFLLVGREFGVKTVYTSLLLPLFLRVFEVGFPDFTSINEDPFLDMVCYIFTVSIGLAMLFRENASSGGLDIVAKLLNKYLHMDMGKAMALPGMCVALSSVLFYDRKLVVLSLLGTYLNGIVLDHFIFGLNLKKRVCIISKKEDQIRNFIVHSLHSGATIYQAAGAYDNQPKTEIITIVDKNEYSLLMSYLGKTDPDAFVTVYTVNEAIYRPKKRITDHKGRG</sequence>
<dbReference type="Pfam" id="PF02588">
    <property type="entry name" value="YitT_membrane"/>
    <property type="match status" value="1"/>
</dbReference>
<keyword evidence="3 6" id="KW-0812">Transmembrane</keyword>
<dbReference type="PANTHER" id="PTHR33545:SF5">
    <property type="entry name" value="UPF0750 MEMBRANE PROTEIN YITT"/>
    <property type="match status" value="1"/>
</dbReference>
<feature type="transmembrane region" description="Helical" evidence="6">
    <location>
        <begin position="80"/>
        <end position="97"/>
    </location>
</feature>
<evidence type="ECO:0000313" key="8">
    <source>
        <dbReference type="EMBL" id="HJA69970.1"/>
    </source>
</evidence>
<keyword evidence="4 6" id="KW-1133">Transmembrane helix</keyword>
<feature type="transmembrane region" description="Helical" evidence="6">
    <location>
        <begin position="49"/>
        <end position="73"/>
    </location>
</feature>
<reference evidence="8" key="2">
    <citation type="submission" date="2021-04" db="EMBL/GenBank/DDBJ databases">
        <authorList>
            <person name="Gilroy R."/>
        </authorList>
    </citation>
    <scope>NUCLEOTIDE SEQUENCE</scope>
    <source>
        <strain evidence="8">CHK178-16964</strain>
    </source>
</reference>
<dbReference type="PANTHER" id="PTHR33545">
    <property type="entry name" value="UPF0750 MEMBRANE PROTEIN YITT-RELATED"/>
    <property type="match status" value="1"/>
</dbReference>
<dbReference type="EMBL" id="DWZA01000002">
    <property type="protein sequence ID" value="HJA69970.1"/>
    <property type="molecule type" value="Genomic_DNA"/>
</dbReference>
<dbReference type="CDD" id="cd16380">
    <property type="entry name" value="YitT_C"/>
    <property type="match status" value="1"/>
</dbReference>
<dbReference type="Gene3D" id="3.30.70.120">
    <property type="match status" value="1"/>
</dbReference>
<evidence type="ECO:0000256" key="2">
    <source>
        <dbReference type="ARBA" id="ARBA00022475"/>
    </source>
</evidence>
<reference evidence="8" key="1">
    <citation type="journal article" date="2021" name="PeerJ">
        <title>Extensive microbial diversity within the chicken gut microbiome revealed by metagenomics and culture.</title>
        <authorList>
            <person name="Gilroy R."/>
            <person name="Ravi A."/>
            <person name="Getino M."/>
            <person name="Pursley I."/>
            <person name="Horton D.L."/>
            <person name="Alikhan N.F."/>
            <person name="Baker D."/>
            <person name="Gharbi K."/>
            <person name="Hall N."/>
            <person name="Watson M."/>
            <person name="Adriaenssens E.M."/>
            <person name="Foster-Nyarko E."/>
            <person name="Jarju S."/>
            <person name="Secka A."/>
            <person name="Antonio M."/>
            <person name="Oren A."/>
            <person name="Chaudhuri R.R."/>
            <person name="La Ragione R."/>
            <person name="Hildebrand F."/>
            <person name="Pallen M.J."/>
        </authorList>
    </citation>
    <scope>NUCLEOTIDE SEQUENCE</scope>
    <source>
        <strain evidence="8">CHK178-16964</strain>
    </source>
</reference>
<dbReference type="InterPro" id="IPR015867">
    <property type="entry name" value="N-reg_PII/ATP_PRibTrfase_C"/>
</dbReference>
<dbReference type="InterPro" id="IPR019264">
    <property type="entry name" value="DUF2179"/>
</dbReference>
<feature type="transmembrane region" description="Helical" evidence="6">
    <location>
        <begin position="109"/>
        <end position="127"/>
    </location>
</feature>
<evidence type="ECO:0000259" key="7">
    <source>
        <dbReference type="Pfam" id="PF10035"/>
    </source>
</evidence>
<keyword evidence="2" id="KW-1003">Cell membrane</keyword>
<evidence type="ECO:0000256" key="4">
    <source>
        <dbReference type="ARBA" id="ARBA00022989"/>
    </source>
</evidence>
<evidence type="ECO:0000256" key="6">
    <source>
        <dbReference type="SAM" id="Phobius"/>
    </source>
</evidence>
<evidence type="ECO:0000256" key="1">
    <source>
        <dbReference type="ARBA" id="ARBA00004651"/>
    </source>
</evidence>
<dbReference type="InterPro" id="IPR003740">
    <property type="entry name" value="YitT"/>
</dbReference>
<feature type="domain" description="DUF2179" evidence="7">
    <location>
        <begin position="223"/>
        <end position="274"/>
    </location>
</feature>
<feature type="transmembrane region" description="Helical" evidence="6">
    <location>
        <begin position="151"/>
        <end position="170"/>
    </location>
</feature>
<proteinExistence type="predicted"/>
<comment type="caution">
    <text evidence="8">The sequence shown here is derived from an EMBL/GenBank/DDBJ whole genome shotgun (WGS) entry which is preliminary data.</text>
</comment>
<gene>
    <name evidence="8" type="ORF">IAA07_00130</name>
</gene>
<comment type="subcellular location">
    <subcellularLocation>
        <location evidence="1">Cell membrane</location>
        <topology evidence="1">Multi-pass membrane protein</topology>
    </subcellularLocation>
</comment>